<dbReference type="OMA" id="YGLMYPQ"/>
<dbReference type="GeneTree" id="ENSGT00670000098076"/>
<evidence type="ECO:0000256" key="6">
    <source>
        <dbReference type="SAM" id="MobiDB-lite"/>
    </source>
</evidence>
<dbReference type="InterPro" id="IPR009057">
    <property type="entry name" value="Homeodomain-like_sf"/>
</dbReference>
<feature type="region of interest" description="Disordered" evidence="6">
    <location>
        <begin position="116"/>
        <end position="176"/>
    </location>
</feature>
<feature type="compositionally biased region" description="Basic and acidic residues" evidence="6">
    <location>
        <begin position="76"/>
        <end position="85"/>
    </location>
</feature>
<dbReference type="Pfam" id="PF00046">
    <property type="entry name" value="Homeodomain"/>
    <property type="match status" value="1"/>
</dbReference>
<evidence type="ECO:0000256" key="1">
    <source>
        <dbReference type="ARBA" id="ARBA00023125"/>
    </source>
</evidence>
<dbReference type="Gene3D" id="1.10.10.60">
    <property type="entry name" value="Homeodomain-like"/>
    <property type="match status" value="1"/>
</dbReference>
<dbReference type="AlphaFoldDB" id="A0A3Q1IW33"/>
<reference evidence="8" key="1">
    <citation type="submission" date="2021-04" db="EMBL/GenBank/DDBJ databases">
        <authorList>
            <consortium name="Wellcome Sanger Institute Data Sharing"/>
        </authorList>
    </citation>
    <scope>NUCLEOTIDE SEQUENCE [LARGE SCALE GENOMIC DNA]</scope>
</reference>
<dbReference type="PROSITE" id="PS00027">
    <property type="entry name" value="HOMEOBOX_1"/>
    <property type="match status" value="1"/>
</dbReference>
<dbReference type="PROSITE" id="PS50071">
    <property type="entry name" value="HOMEOBOX_2"/>
    <property type="match status" value="1"/>
</dbReference>
<dbReference type="GO" id="GO:0090090">
    <property type="term" value="P:negative regulation of canonical Wnt signaling pathway"/>
    <property type="evidence" value="ECO:0007669"/>
    <property type="project" value="Ensembl"/>
</dbReference>
<dbReference type="InParanoid" id="A0A3Q1IW33"/>
<evidence type="ECO:0000313" key="8">
    <source>
        <dbReference type="Ensembl" id="ENSATEP00000024735.2"/>
    </source>
</evidence>
<feature type="DNA-binding region" description="Homeobox" evidence="4">
    <location>
        <begin position="220"/>
        <end position="279"/>
    </location>
</feature>
<dbReference type="GO" id="GO:0000981">
    <property type="term" value="F:DNA-binding transcription factor activity, RNA polymerase II-specific"/>
    <property type="evidence" value="ECO:0007669"/>
    <property type="project" value="InterPro"/>
</dbReference>
<dbReference type="CTD" id="79923"/>
<dbReference type="GeneID" id="113164187"/>
<dbReference type="PANTHER" id="PTHR24327:SF88">
    <property type="entry name" value="NANOG"/>
    <property type="match status" value="1"/>
</dbReference>
<feature type="region of interest" description="Disordered" evidence="6">
    <location>
        <begin position="62"/>
        <end position="87"/>
    </location>
</feature>
<dbReference type="GO" id="GO:0005634">
    <property type="term" value="C:nucleus"/>
    <property type="evidence" value="ECO:0007669"/>
    <property type="project" value="UniProtKB-SubCell"/>
</dbReference>
<keyword evidence="2 4" id="KW-0371">Homeobox</keyword>
<dbReference type="GO" id="GO:0043622">
    <property type="term" value="P:cortical microtubule organization"/>
    <property type="evidence" value="ECO:0007669"/>
    <property type="project" value="Ensembl"/>
</dbReference>
<protein>
    <recommendedName>
        <fullName evidence="7">Homeobox domain-containing protein</fullName>
    </recommendedName>
</protein>
<dbReference type="RefSeq" id="XP_026219142.1">
    <property type="nucleotide sequence ID" value="XM_026363357.1"/>
</dbReference>
<dbReference type="InterPro" id="IPR001356">
    <property type="entry name" value="HD"/>
</dbReference>
<keyword evidence="1 4" id="KW-0238">DNA-binding</keyword>
<evidence type="ECO:0000256" key="5">
    <source>
        <dbReference type="RuleBase" id="RU000682"/>
    </source>
</evidence>
<keyword evidence="3 4" id="KW-0539">Nucleus</keyword>
<organism evidence="8 9">
    <name type="scientific">Anabas testudineus</name>
    <name type="common">Climbing perch</name>
    <name type="synonym">Anthias testudineus</name>
    <dbReference type="NCBI Taxonomy" id="64144"/>
    <lineage>
        <taxon>Eukaryota</taxon>
        <taxon>Metazoa</taxon>
        <taxon>Chordata</taxon>
        <taxon>Craniata</taxon>
        <taxon>Vertebrata</taxon>
        <taxon>Euteleostomi</taxon>
        <taxon>Actinopterygii</taxon>
        <taxon>Neopterygii</taxon>
        <taxon>Teleostei</taxon>
        <taxon>Neoteleostei</taxon>
        <taxon>Acanthomorphata</taxon>
        <taxon>Anabantaria</taxon>
        <taxon>Anabantiformes</taxon>
        <taxon>Anabantoidei</taxon>
        <taxon>Anabantidae</taxon>
        <taxon>Anabas</taxon>
    </lineage>
</organism>
<dbReference type="GO" id="GO:0000978">
    <property type="term" value="F:RNA polymerase II cis-regulatory region sequence-specific DNA binding"/>
    <property type="evidence" value="ECO:0007669"/>
    <property type="project" value="TreeGrafter"/>
</dbReference>
<dbReference type="GO" id="GO:1904864">
    <property type="term" value="P:negative regulation of beta-catenin-TCF complex assembly"/>
    <property type="evidence" value="ECO:0007669"/>
    <property type="project" value="Ensembl"/>
</dbReference>
<dbReference type="SUPFAM" id="SSF46689">
    <property type="entry name" value="Homeodomain-like"/>
    <property type="match status" value="1"/>
</dbReference>
<dbReference type="GO" id="GO:0045892">
    <property type="term" value="P:negative regulation of DNA-templated transcription"/>
    <property type="evidence" value="ECO:0007669"/>
    <property type="project" value="Ensembl"/>
</dbReference>
<dbReference type="InterPro" id="IPR017970">
    <property type="entry name" value="Homeobox_CS"/>
</dbReference>
<dbReference type="Proteomes" id="UP000265040">
    <property type="component" value="Chromosome 2"/>
</dbReference>
<evidence type="ECO:0000256" key="3">
    <source>
        <dbReference type="ARBA" id="ARBA00023242"/>
    </source>
</evidence>
<reference evidence="8" key="3">
    <citation type="submission" date="2025-09" db="UniProtKB">
        <authorList>
            <consortium name="Ensembl"/>
        </authorList>
    </citation>
    <scope>IDENTIFICATION</scope>
</reference>
<proteinExistence type="predicted"/>
<evidence type="ECO:0000313" key="9">
    <source>
        <dbReference type="Proteomes" id="UP000265040"/>
    </source>
</evidence>
<accession>A0A3Q1IW33</accession>
<dbReference type="GO" id="GO:0001706">
    <property type="term" value="P:endoderm formation"/>
    <property type="evidence" value="ECO:0007669"/>
    <property type="project" value="Ensembl"/>
</dbReference>
<dbReference type="GO" id="GO:1905936">
    <property type="term" value="P:regulation of germ cell proliferation"/>
    <property type="evidence" value="ECO:0007669"/>
    <property type="project" value="Ensembl"/>
</dbReference>
<dbReference type="GO" id="GO:0106336">
    <property type="term" value="P:yolk syncytial layer development"/>
    <property type="evidence" value="ECO:0007669"/>
    <property type="project" value="Ensembl"/>
</dbReference>
<name>A0A3Q1IW33_ANATE</name>
<evidence type="ECO:0000259" key="7">
    <source>
        <dbReference type="PROSITE" id="PS50071"/>
    </source>
</evidence>
<dbReference type="Ensembl" id="ENSATET00000025132.3">
    <property type="protein sequence ID" value="ENSATEP00000024735.2"/>
    <property type="gene ID" value="ENSATEG00000017118.3"/>
</dbReference>
<dbReference type="GO" id="GO:0034728">
    <property type="term" value="P:nucleosome organization"/>
    <property type="evidence" value="ECO:0007669"/>
    <property type="project" value="Ensembl"/>
</dbReference>
<feature type="compositionally biased region" description="Polar residues" evidence="6">
    <location>
        <begin position="417"/>
        <end position="432"/>
    </location>
</feature>
<feature type="compositionally biased region" description="Basic and acidic residues" evidence="6">
    <location>
        <begin position="116"/>
        <end position="134"/>
    </location>
</feature>
<dbReference type="GO" id="GO:0003682">
    <property type="term" value="F:chromatin binding"/>
    <property type="evidence" value="ECO:0007669"/>
    <property type="project" value="Ensembl"/>
</dbReference>
<reference evidence="8" key="2">
    <citation type="submission" date="2025-08" db="UniProtKB">
        <authorList>
            <consortium name="Ensembl"/>
        </authorList>
    </citation>
    <scope>IDENTIFICATION</scope>
</reference>
<comment type="subcellular location">
    <subcellularLocation>
        <location evidence="4 5">Nucleus</location>
    </subcellularLocation>
</comment>
<dbReference type="GO" id="GO:0042802">
    <property type="term" value="F:identical protein binding"/>
    <property type="evidence" value="ECO:0007669"/>
    <property type="project" value="Ensembl"/>
</dbReference>
<dbReference type="OrthoDB" id="6159439at2759"/>
<feature type="domain" description="Homeobox" evidence="7">
    <location>
        <begin position="218"/>
        <end position="278"/>
    </location>
</feature>
<dbReference type="GO" id="GO:0090504">
    <property type="term" value="P:epiboly"/>
    <property type="evidence" value="ECO:0007669"/>
    <property type="project" value="Ensembl"/>
</dbReference>
<feature type="region of interest" description="Disordered" evidence="6">
    <location>
        <begin position="404"/>
        <end position="432"/>
    </location>
</feature>
<evidence type="ECO:0000256" key="4">
    <source>
        <dbReference type="PROSITE-ProRule" id="PRU00108"/>
    </source>
</evidence>
<keyword evidence="9" id="KW-1185">Reference proteome</keyword>
<dbReference type="SMART" id="SM00389">
    <property type="entry name" value="HOX"/>
    <property type="match status" value="1"/>
</dbReference>
<sequence>MADWKTQISYNYNPSYHAYAYGLVYQPGPEQNTGNLPSWGEAGVMDLSSYNTGITQAYYSTAAAKTRSESPPGSPEQHDGNDHCQYRGSGVVYLGDAQTSRLLLAAPHQANYDARANEVRRARSDSASDSEAHASPDSWRSGSSREGCFPQADPATWAKKDPEEEMNSRSPDVCEDVPNTLVEEPLPLPIIGNQNTNTASLHIPLPAPKKPSTTAVNNTKGKVRSAFSESQMNALVQRFSVQRYLTPAEMKNLAELTGLTYKQVKTWFQNRRMKLRRHQKDTSWVCERYTINKDAPVHGTMYNNVPAHMPPYQGEARPQLKEHYNQHMMEAAFRKTAPQNLAFYLAAMGSASGSTGYPSWSSTSPQTAVPTRPQVAGWSMPPGVGHYEYNPNAFNQAAANTTVHDASFESQDGDPVNSCSSMSTSIVQNPSQ</sequence>
<dbReference type="CDD" id="cd00086">
    <property type="entry name" value="homeodomain"/>
    <property type="match status" value="1"/>
</dbReference>
<dbReference type="GO" id="GO:0030036">
    <property type="term" value="P:actin cytoskeleton organization"/>
    <property type="evidence" value="ECO:0007669"/>
    <property type="project" value="Ensembl"/>
</dbReference>
<dbReference type="PANTHER" id="PTHR24327">
    <property type="entry name" value="HOMEOBOX PROTEIN"/>
    <property type="match status" value="1"/>
</dbReference>
<evidence type="ECO:0000256" key="2">
    <source>
        <dbReference type="ARBA" id="ARBA00023155"/>
    </source>
</evidence>
<dbReference type="InterPro" id="IPR050460">
    <property type="entry name" value="Distal-less_Homeobox_TF"/>
</dbReference>